<feature type="domain" description="HhH-GPD" evidence="4">
    <location>
        <begin position="56"/>
        <end position="210"/>
    </location>
</feature>
<comment type="similarity">
    <text evidence="1">Belongs to the alkylbase DNA glycosidase AlkA family.</text>
</comment>
<proteinExistence type="inferred from homology"/>
<evidence type="ECO:0000313" key="5">
    <source>
        <dbReference type="EMBL" id="CAB4726592.1"/>
    </source>
</evidence>
<evidence type="ECO:0000256" key="3">
    <source>
        <dbReference type="ARBA" id="ARBA00023204"/>
    </source>
</evidence>
<dbReference type="Gene3D" id="1.10.340.30">
    <property type="entry name" value="Hypothetical protein, domain 2"/>
    <property type="match status" value="1"/>
</dbReference>
<dbReference type="SUPFAM" id="SSF48150">
    <property type="entry name" value="DNA-glycosylase"/>
    <property type="match status" value="1"/>
</dbReference>
<organism evidence="5">
    <name type="scientific">freshwater metagenome</name>
    <dbReference type="NCBI Taxonomy" id="449393"/>
    <lineage>
        <taxon>unclassified sequences</taxon>
        <taxon>metagenomes</taxon>
        <taxon>ecological metagenomes</taxon>
    </lineage>
</organism>
<dbReference type="AlphaFoldDB" id="A0A6J6RVY4"/>
<dbReference type="CDD" id="cd00056">
    <property type="entry name" value="ENDO3c"/>
    <property type="match status" value="1"/>
</dbReference>
<dbReference type="GO" id="GO:0032131">
    <property type="term" value="F:alkylated DNA binding"/>
    <property type="evidence" value="ECO:0007669"/>
    <property type="project" value="TreeGrafter"/>
</dbReference>
<dbReference type="PANTHER" id="PTHR43003:SF5">
    <property type="entry name" value="DNA-3-METHYLADENINE GLYCOSYLASE"/>
    <property type="match status" value="1"/>
</dbReference>
<name>A0A6J6RVY4_9ZZZZ</name>
<accession>A0A6J6RVY4</accession>
<evidence type="ECO:0000259" key="4">
    <source>
        <dbReference type="SMART" id="SM00478"/>
    </source>
</evidence>
<dbReference type="GO" id="GO:0005737">
    <property type="term" value="C:cytoplasm"/>
    <property type="evidence" value="ECO:0007669"/>
    <property type="project" value="TreeGrafter"/>
</dbReference>
<protein>
    <submittedName>
        <fullName evidence="5">Unannotated protein</fullName>
    </submittedName>
</protein>
<dbReference type="InterPro" id="IPR011257">
    <property type="entry name" value="DNA_glycosylase"/>
</dbReference>
<reference evidence="5" key="1">
    <citation type="submission" date="2020-05" db="EMBL/GenBank/DDBJ databases">
        <authorList>
            <person name="Chiriac C."/>
            <person name="Salcher M."/>
            <person name="Ghai R."/>
            <person name="Kavagutti S V."/>
        </authorList>
    </citation>
    <scope>NUCLEOTIDE SEQUENCE</scope>
</reference>
<dbReference type="GO" id="GO:0043916">
    <property type="term" value="F:DNA-7-methylguanine glycosylase activity"/>
    <property type="evidence" value="ECO:0007669"/>
    <property type="project" value="TreeGrafter"/>
</dbReference>
<dbReference type="Pfam" id="PF00730">
    <property type="entry name" value="HhH-GPD"/>
    <property type="match status" value="1"/>
</dbReference>
<evidence type="ECO:0000256" key="1">
    <source>
        <dbReference type="ARBA" id="ARBA00010817"/>
    </source>
</evidence>
<dbReference type="GO" id="GO:0032993">
    <property type="term" value="C:protein-DNA complex"/>
    <property type="evidence" value="ECO:0007669"/>
    <property type="project" value="TreeGrafter"/>
</dbReference>
<dbReference type="PANTHER" id="PTHR43003">
    <property type="entry name" value="DNA-3-METHYLADENINE GLYCOSYLASE"/>
    <property type="match status" value="1"/>
</dbReference>
<dbReference type="SMART" id="SM00478">
    <property type="entry name" value="ENDO3c"/>
    <property type="match status" value="1"/>
</dbReference>
<gene>
    <name evidence="5" type="ORF">UFOPK2735_00401</name>
</gene>
<dbReference type="InterPro" id="IPR051912">
    <property type="entry name" value="Alkylbase_DNA_Glycosylase/TA"/>
</dbReference>
<sequence length="210" mass="23703">MTNEIVISQVQMKKIAKELSTRDKRLARVIDAHPLCTIGRNPKPVTHFEALVESVISQQLAVKAADTIYGRVKDLTKGRMVPSRIADISEADMRAAGVSGAKFKTIQGLADAALSKKIKINTLHEIDDDQLIFDQLTSLWGIGPWTVDMFMMFQLGRLDIWPTGDLGVRRGWEKIYALTDEIEPKALDKKGEKFRPYRSVVAWYCWRALS</sequence>
<dbReference type="InterPro" id="IPR003265">
    <property type="entry name" value="HhH-GPD_domain"/>
</dbReference>
<dbReference type="GO" id="GO:0006307">
    <property type="term" value="P:DNA alkylation repair"/>
    <property type="evidence" value="ECO:0007669"/>
    <property type="project" value="TreeGrafter"/>
</dbReference>
<dbReference type="EMBL" id="CAEZYP010000039">
    <property type="protein sequence ID" value="CAB4726592.1"/>
    <property type="molecule type" value="Genomic_DNA"/>
</dbReference>
<keyword evidence="3" id="KW-0234">DNA repair</keyword>
<dbReference type="GO" id="GO:0006285">
    <property type="term" value="P:base-excision repair, AP site formation"/>
    <property type="evidence" value="ECO:0007669"/>
    <property type="project" value="TreeGrafter"/>
</dbReference>
<evidence type="ECO:0000256" key="2">
    <source>
        <dbReference type="ARBA" id="ARBA00022763"/>
    </source>
</evidence>
<dbReference type="Gene3D" id="1.10.1670.40">
    <property type="match status" value="1"/>
</dbReference>
<keyword evidence="2" id="KW-0227">DNA damage</keyword>
<dbReference type="FunFam" id="1.10.340.30:FF:000004">
    <property type="entry name" value="DNA-3-methyladenine glycosylase II"/>
    <property type="match status" value="1"/>
</dbReference>
<dbReference type="GO" id="GO:0008725">
    <property type="term" value="F:DNA-3-methyladenine glycosylase activity"/>
    <property type="evidence" value="ECO:0007669"/>
    <property type="project" value="TreeGrafter"/>
</dbReference>